<name>A0A199UYI1_ANACO</name>
<dbReference type="EMBL" id="LSRQ01004298">
    <property type="protein sequence ID" value="OAY69676.1"/>
    <property type="molecule type" value="Genomic_DNA"/>
</dbReference>
<gene>
    <name evidence="1" type="ORF">ACMD2_15562</name>
</gene>
<comment type="caution">
    <text evidence="1">The sequence shown here is derived from an EMBL/GenBank/DDBJ whole genome shotgun (WGS) entry which is preliminary data.</text>
</comment>
<organism evidence="1 2">
    <name type="scientific">Ananas comosus</name>
    <name type="common">Pineapple</name>
    <name type="synonym">Ananas ananas</name>
    <dbReference type="NCBI Taxonomy" id="4615"/>
    <lineage>
        <taxon>Eukaryota</taxon>
        <taxon>Viridiplantae</taxon>
        <taxon>Streptophyta</taxon>
        <taxon>Embryophyta</taxon>
        <taxon>Tracheophyta</taxon>
        <taxon>Spermatophyta</taxon>
        <taxon>Magnoliopsida</taxon>
        <taxon>Liliopsida</taxon>
        <taxon>Poales</taxon>
        <taxon>Bromeliaceae</taxon>
        <taxon>Bromelioideae</taxon>
        <taxon>Ananas</taxon>
    </lineage>
</organism>
<dbReference type="Proteomes" id="UP000092600">
    <property type="component" value="Unassembled WGS sequence"/>
</dbReference>
<dbReference type="AlphaFoldDB" id="A0A199UYI1"/>
<proteinExistence type="predicted"/>
<feature type="non-terminal residue" evidence="1">
    <location>
        <position position="1"/>
    </location>
</feature>
<protein>
    <submittedName>
        <fullName evidence="1">Uncharacterized protein</fullName>
    </submittedName>
</protein>
<sequence length="171" mass="18503">ETYSATLFKHTLAHSLKIKHNFDCITAASADLKSFLNLLLREPKPMTEVRGTVISLWPIPIRQTLPPARVALRAVDIVLLKPAQSKLTDFATERRHSSTSTIMILGAPNARAASIVTKPIGPAPMISTFFSGPISARRQAWIPTLRGSHIAPSSKLTLSGSLKHKSAGCTT</sequence>
<evidence type="ECO:0000313" key="1">
    <source>
        <dbReference type="EMBL" id="OAY69676.1"/>
    </source>
</evidence>
<accession>A0A199UYI1</accession>
<feature type="non-terminal residue" evidence="1">
    <location>
        <position position="171"/>
    </location>
</feature>
<reference evidence="1 2" key="1">
    <citation type="journal article" date="2016" name="DNA Res.">
        <title>The draft genome of MD-2 pineapple using hybrid error correction of long reads.</title>
        <authorList>
            <person name="Redwan R.M."/>
            <person name="Saidin A."/>
            <person name="Kumar S.V."/>
        </authorList>
    </citation>
    <scope>NUCLEOTIDE SEQUENCE [LARGE SCALE GENOMIC DNA]</scope>
    <source>
        <strain evidence="2">cv. MD2</strain>
        <tissue evidence="1">Leaf</tissue>
    </source>
</reference>
<evidence type="ECO:0000313" key="2">
    <source>
        <dbReference type="Proteomes" id="UP000092600"/>
    </source>
</evidence>